<gene>
    <name evidence="6" type="ORF">S12H4_38315</name>
</gene>
<keyword evidence="4" id="KW-1133">Transmembrane helix</keyword>
<dbReference type="GO" id="GO:0006508">
    <property type="term" value="P:proteolysis"/>
    <property type="evidence" value="ECO:0007669"/>
    <property type="project" value="UniProtKB-KW"/>
</dbReference>
<dbReference type="AlphaFoldDB" id="X1SDX7"/>
<accession>X1SDX7</accession>
<protein>
    <recommendedName>
        <fullName evidence="5">Peptidase M41 FtsH extracellular domain-containing protein</fullName>
    </recommendedName>
</protein>
<dbReference type="GO" id="GO:0008270">
    <property type="term" value="F:zinc ion binding"/>
    <property type="evidence" value="ECO:0007669"/>
    <property type="project" value="InterPro"/>
</dbReference>
<dbReference type="GO" id="GO:0005524">
    <property type="term" value="F:ATP binding"/>
    <property type="evidence" value="ECO:0007669"/>
    <property type="project" value="InterPro"/>
</dbReference>
<keyword evidence="2" id="KW-0378">Hydrolase</keyword>
<feature type="domain" description="Peptidase M41 FtsH extracellular" evidence="5">
    <location>
        <begin position="30"/>
        <end position="121"/>
    </location>
</feature>
<reference evidence="6" key="1">
    <citation type="journal article" date="2014" name="Front. Microbiol.">
        <title>High frequency of phylogenetically diverse reductive dehalogenase-homologous genes in deep subseafloor sedimentary metagenomes.</title>
        <authorList>
            <person name="Kawai M."/>
            <person name="Futagami T."/>
            <person name="Toyoda A."/>
            <person name="Takaki Y."/>
            <person name="Nishi S."/>
            <person name="Hori S."/>
            <person name="Arai W."/>
            <person name="Tsubouchi T."/>
            <person name="Morono Y."/>
            <person name="Uchiyama I."/>
            <person name="Ito T."/>
            <person name="Fujiyama A."/>
            <person name="Inagaki F."/>
            <person name="Takami H."/>
        </authorList>
    </citation>
    <scope>NUCLEOTIDE SEQUENCE</scope>
    <source>
        <strain evidence="6">Expedition CK06-06</strain>
    </source>
</reference>
<feature type="non-terminal residue" evidence="6">
    <location>
        <position position="158"/>
    </location>
</feature>
<dbReference type="GO" id="GO:0004176">
    <property type="term" value="F:ATP-dependent peptidase activity"/>
    <property type="evidence" value="ECO:0007669"/>
    <property type="project" value="InterPro"/>
</dbReference>
<evidence type="ECO:0000256" key="3">
    <source>
        <dbReference type="SAM" id="MobiDB-lite"/>
    </source>
</evidence>
<name>X1SDX7_9ZZZZ</name>
<comment type="caution">
    <text evidence="6">The sequence shown here is derived from an EMBL/GenBank/DDBJ whole genome shotgun (WGS) entry which is preliminary data.</text>
</comment>
<proteinExistence type="predicted"/>
<evidence type="ECO:0000256" key="1">
    <source>
        <dbReference type="ARBA" id="ARBA00022670"/>
    </source>
</evidence>
<keyword evidence="1" id="KW-0645">Protease</keyword>
<evidence type="ECO:0000256" key="2">
    <source>
        <dbReference type="ARBA" id="ARBA00022801"/>
    </source>
</evidence>
<dbReference type="Pfam" id="PF06480">
    <property type="entry name" value="FtsH_ext"/>
    <property type="match status" value="1"/>
</dbReference>
<organism evidence="6">
    <name type="scientific">marine sediment metagenome</name>
    <dbReference type="NCBI Taxonomy" id="412755"/>
    <lineage>
        <taxon>unclassified sequences</taxon>
        <taxon>metagenomes</taxon>
        <taxon>ecological metagenomes</taxon>
    </lineage>
</organism>
<dbReference type="EMBL" id="BARW01023053">
    <property type="protein sequence ID" value="GAI91222.1"/>
    <property type="molecule type" value="Genomic_DNA"/>
</dbReference>
<evidence type="ECO:0000256" key="4">
    <source>
        <dbReference type="SAM" id="Phobius"/>
    </source>
</evidence>
<keyword evidence="4" id="KW-0812">Transmembrane</keyword>
<dbReference type="InterPro" id="IPR011546">
    <property type="entry name" value="Pept_M41_FtsH_extracell"/>
</dbReference>
<evidence type="ECO:0000313" key="6">
    <source>
        <dbReference type="EMBL" id="GAI91222.1"/>
    </source>
</evidence>
<sequence length="158" mass="17954">MADDNGSPPQQPPDSKRPGGPNMKVSRSIFSWLVLLGLAMLLVAVLSGQLTPSKELSISEFQQLVQNKKIEKLVIKEDGFLEGLRILDEGEPLNTPRQFRVIYPREAIDGDFVKRMEEELRGVADVEAQKPNQFMLVLLSMLPYILIFAIIWFLIFRQ</sequence>
<evidence type="ECO:0000259" key="5">
    <source>
        <dbReference type="Pfam" id="PF06480"/>
    </source>
</evidence>
<feature type="region of interest" description="Disordered" evidence="3">
    <location>
        <begin position="1"/>
        <end position="22"/>
    </location>
</feature>
<dbReference type="GO" id="GO:0004222">
    <property type="term" value="F:metalloendopeptidase activity"/>
    <property type="evidence" value="ECO:0007669"/>
    <property type="project" value="InterPro"/>
</dbReference>
<dbReference type="GO" id="GO:0016020">
    <property type="term" value="C:membrane"/>
    <property type="evidence" value="ECO:0007669"/>
    <property type="project" value="InterPro"/>
</dbReference>
<feature type="transmembrane region" description="Helical" evidence="4">
    <location>
        <begin position="134"/>
        <end position="155"/>
    </location>
</feature>
<keyword evidence="4" id="KW-0472">Membrane</keyword>
<feature type="transmembrane region" description="Helical" evidence="4">
    <location>
        <begin position="29"/>
        <end position="48"/>
    </location>
</feature>